<name>A0A182J6J2_ANOAO</name>
<evidence type="ECO:0000256" key="1">
    <source>
        <dbReference type="SAM" id="Coils"/>
    </source>
</evidence>
<evidence type="ECO:0000256" key="2">
    <source>
        <dbReference type="SAM" id="MobiDB-lite"/>
    </source>
</evidence>
<feature type="compositionally biased region" description="Polar residues" evidence="2">
    <location>
        <begin position="169"/>
        <end position="185"/>
    </location>
</feature>
<feature type="region of interest" description="Disordered" evidence="2">
    <location>
        <begin position="413"/>
        <end position="434"/>
    </location>
</feature>
<feature type="compositionally biased region" description="Low complexity" evidence="2">
    <location>
        <begin position="232"/>
        <end position="243"/>
    </location>
</feature>
<organism evidence="3">
    <name type="scientific">Anopheles atroparvus</name>
    <name type="common">European mosquito</name>
    <dbReference type="NCBI Taxonomy" id="41427"/>
    <lineage>
        <taxon>Eukaryota</taxon>
        <taxon>Metazoa</taxon>
        <taxon>Ecdysozoa</taxon>
        <taxon>Arthropoda</taxon>
        <taxon>Hexapoda</taxon>
        <taxon>Insecta</taxon>
        <taxon>Pterygota</taxon>
        <taxon>Neoptera</taxon>
        <taxon>Endopterygota</taxon>
        <taxon>Diptera</taxon>
        <taxon>Nematocera</taxon>
        <taxon>Culicoidea</taxon>
        <taxon>Culicidae</taxon>
        <taxon>Anophelinae</taxon>
        <taxon>Anopheles</taxon>
    </lineage>
</organism>
<keyword evidence="1" id="KW-0175">Coiled coil</keyword>
<feature type="compositionally biased region" description="Polar residues" evidence="2">
    <location>
        <begin position="127"/>
        <end position="136"/>
    </location>
</feature>
<proteinExistence type="predicted"/>
<feature type="compositionally biased region" description="Polar residues" evidence="2">
    <location>
        <begin position="144"/>
        <end position="162"/>
    </location>
</feature>
<feature type="region of interest" description="Disordered" evidence="2">
    <location>
        <begin position="85"/>
        <end position="274"/>
    </location>
</feature>
<dbReference type="AlphaFoldDB" id="A0A182J6J2"/>
<feature type="compositionally biased region" description="Polar residues" evidence="2">
    <location>
        <begin position="107"/>
        <end position="119"/>
    </location>
</feature>
<accession>A0A182J6J2</accession>
<dbReference type="EnsemblMetazoa" id="AATE012304-RA">
    <property type="protein sequence ID" value="AATE012304-PA.1"/>
    <property type="gene ID" value="AATE012304"/>
</dbReference>
<feature type="region of interest" description="Disordered" evidence="2">
    <location>
        <begin position="467"/>
        <end position="510"/>
    </location>
</feature>
<sequence>MAELSHHPRHSASNGLPSSSTIFDYPEHLNPFYEDENHKRLRFWNHKPAGYKSQRRGSLSSLRDGLRELWQYSSIRFGKKRSSTLGINKTSESPPPLRRDPYDVDSSGASVSGYRNTVNGPGYGTVRESQSYTTTPLFERQTRYRSSLQPRSQENDENGFTRNNRHRSTIQNGFATYNSGMVTSTPRKKQAPLPYGTTPRVPQHHNSSNPFDDELEPDGDNLSTISMDDGYSSTLRSRTSGTRTRNKRRAPPPPPVAVTPANRTDPEAEINESQSEDLRNLTAEIASFVSSATGDETSRTETVSHTTCTTEETRVDRTLAVNTTEVTRVDQTHDVNNNNARSEIPTTVSSMEIEIVQEDQIVSSERKEPTVDAGNVTTELQVVESNNVPVEESKPRNDEPAPVTTVVATEQTANTRTSPIPIPRKKSEKHQTNTVAEVEKVKKVDIDFENLALPETPVPIRRSNRERYITEEAPPAASKPIAVRADPKPPVAIGSQSDNNDDEDDDGPTTTIIVDNLHYKLKVAPIHTEINTKIENARLKISESTGNITTSTTENGTAERRRSVKDIIESINKSQSMLKVNLEQSGNGLHETQSTDSMTRNIRELNEREKEIQNLLQDIDSRYGAAGGSSSDAADVAPTGRGSYYDNLADDNLNDNLDDTNNMYAAPGHRVKKSPTKTVIIAPGDDQFQDCIDWNPLPKPRRTLVENVTGADQPRSTTDAPS</sequence>
<evidence type="ECO:0000313" key="3">
    <source>
        <dbReference type="EnsemblMetazoa" id="AATE012304-PA.1"/>
    </source>
</evidence>
<feature type="coiled-coil region" evidence="1">
    <location>
        <begin position="595"/>
        <end position="622"/>
    </location>
</feature>
<dbReference type="STRING" id="41427.A0A182J6J2"/>
<protein>
    <submittedName>
        <fullName evidence="3">Uncharacterized protein</fullName>
    </submittedName>
</protein>
<reference evidence="3" key="1">
    <citation type="submission" date="2022-08" db="UniProtKB">
        <authorList>
            <consortium name="EnsemblMetazoa"/>
        </authorList>
    </citation>
    <scope>IDENTIFICATION</scope>
    <source>
        <strain evidence="3">EBRO</strain>
    </source>
</reference>
<dbReference type="VEuPathDB" id="VectorBase:AATE012304"/>